<dbReference type="EMBL" id="JACHOC010000008">
    <property type="protein sequence ID" value="MBB4624020.1"/>
    <property type="molecule type" value="Genomic_DNA"/>
</dbReference>
<accession>A0ABR6KRA1</accession>
<comment type="caution">
    <text evidence="1">The sequence shown here is derived from an EMBL/GenBank/DDBJ whole genome shotgun (WGS) entry which is preliminary data.</text>
</comment>
<reference evidence="1 2" key="1">
    <citation type="submission" date="2020-08" db="EMBL/GenBank/DDBJ databases">
        <title>Genomic Encyclopedia of Type Strains, Phase IV (KMG-IV): sequencing the most valuable type-strain genomes for metagenomic binning, comparative biology and taxonomic classification.</title>
        <authorList>
            <person name="Goeker M."/>
        </authorList>
    </citation>
    <scope>NUCLEOTIDE SEQUENCE [LARGE SCALE GENOMIC DNA]</scope>
    <source>
        <strain evidence="1 2">DSM 102983</strain>
    </source>
</reference>
<name>A0ABR6KRA1_9BACT</name>
<gene>
    <name evidence="1" type="ORF">GGQ57_003944</name>
</gene>
<proteinExistence type="predicted"/>
<dbReference type="Proteomes" id="UP000533637">
    <property type="component" value="Unassembled WGS sequence"/>
</dbReference>
<evidence type="ECO:0000313" key="2">
    <source>
        <dbReference type="Proteomes" id="UP000533637"/>
    </source>
</evidence>
<sequence>MILKRLCVNRLIRIKKKNNEHVPEEYVAFMISLFAGLKQNGLFGDYSYKKIAEFINPFFIFKYAASTVCKNMKLFDKYSDYYTEIQEFIKTLKNKVKSTDKK</sequence>
<protein>
    <submittedName>
        <fullName evidence="1">Uncharacterized protein</fullName>
    </submittedName>
</protein>
<organism evidence="1 2">
    <name type="scientific">Parabacteroides faecis</name>
    <dbReference type="NCBI Taxonomy" id="1217282"/>
    <lineage>
        <taxon>Bacteria</taxon>
        <taxon>Pseudomonadati</taxon>
        <taxon>Bacteroidota</taxon>
        <taxon>Bacteroidia</taxon>
        <taxon>Bacteroidales</taxon>
        <taxon>Tannerellaceae</taxon>
        <taxon>Parabacteroides</taxon>
    </lineage>
</organism>
<evidence type="ECO:0000313" key="1">
    <source>
        <dbReference type="EMBL" id="MBB4624020.1"/>
    </source>
</evidence>
<keyword evidence="2" id="KW-1185">Reference proteome</keyword>